<feature type="compositionally biased region" description="Basic and acidic residues" evidence="1">
    <location>
        <begin position="57"/>
        <end position="67"/>
    </location>
</feature>
<name>G8I4G0_9CAUD</name>
<feature type="region of interest" description="Disordered" evidence="1">
    <location>
        <begin position="37"/>
        <end position="84"/>
    </location>
</feature>
<dbReference type="GeneID" id="18990048"/>
<evidence type="ECO:0000313" key="3">
    <source>
        <dbReference type="Proteomes" id="UP000005857"/>
    </source>
</evidence>
<accession>G8I4G0</accession>
<dbReference type="RefSeq" id="YP_009018738.1">
    <property type="nucleotide sequence ID" value="NC_023744.1"/>
</dbReference>
<evidence type="ECO:0000256" key="1">
    <source>
        <dbReference type="SAM" id="MobiDB-lite"/>
    </source>
</evidence>
<dbReference type="EMBL" id="JN698994">
    <property type="protein sequence ID" value="AER47604.1"/>
    <property type="molecule type" value="Genomic_DNA"/>
</dbReference>
<dbReference type="KEGG" id="vg:18990048"/>
<feature type="compositionally biased region" description="Basic residues" evidence="1">
    <location>
        <begin position="44"/>
        <end position="56"/>
    </location>
</feature>
<protein>
    <submittedName>
        <fullName evidence="2">Uncharacterized protein</fullName>
    </submittedName>
</protein>
<feature type="compositionally biased region" description="Basic residues" evidence="1">
    <location>
        <begin position="68"/>
        <end position="83"/>
    </location>
</feature>
<dbReference type="Proteomes" id="UP000005857">
    <property type="component" value="Segment"/>
</dbReference>
<keyword evidence="3" id="KW-1185">Reference proteome</keyword>
<reference evidence="2 3" key="1">
    <citation type="journal article" date="2012" name="J. Virol.">
        <title>Complete Genome Sequences of 138 Mycobacteriophages.</title>
        <authorList>
            <consortium name="the Science Education Alliance Phage Hunters Advancing Genomics and Evolutionary Science Program"/>
            <consortium name="the KwaZulu-Natal Research Institute for Tuberculosis and HIV Mycobacterial Genetics Course Students"/>
            <consortium name="the Phage Hunters Integrating Research and Education Program"/>
            <person name="Hatfull G.F."/>
        </authorList>
    </citation>
    <scope>NUCLEOTIDE SEQUENCE [LARGE SCALE GENOMIC DNA]</scope>
</reference>
<organism evidence="2 3">
    <name type="scientific">Mycobacterium phage DS6A</name>
    <dbReference type="NCBI Taxonomy" id="45764"/>
    <lineage>
        <taxon>Viruses</taxon>
        <taxon>Duplodnaviria</taxon>
        <taxon>Heunggongvirae</taxon>
        <taxon>Uroviricota</taxon>
        <taxon>Caudoviricetes</taxon>
        <taxon>Hnatkovirus</taxon>
        <taxon>Hnatkovirus DS6A</taxon>
    </lineage>
</organism>
<sequence>MMAATLDRRQCPGCGEGLPADAHPLRKWCSERCHSRARDARPDRRAKRKARKRERHRERMATDQAYKDRHRAKRRAQKQRQRAAKVAAMPLRQCAWCGESLRAGAPSSMRYCSRPCQYRDYRERNQDAIAARARDSYERHRDAKAAANWAWRQRNAAHVAAIKAKRRKALATLPAPRRGDPWAPAEDAIASRADLTTIDAAAMLGRSVEGVKARRRQLRRAVAA</sequence>
<gene>
    <name evidence="2" type="primary">50</name>
    <name evidence="2" type="ORF">DS6A_50</name>
</gene>
<proteinExistence type="predicted"/>
<evidence type="ECO:0000313" key="2">
    <source>
        <dbReference type="EMBL" id="AER47604.1"/>
    </source>
</evidence>